<dbReference type="PRINTS" id="PR00326">
    <property type="entry name" value="GTP1OBG"/>
</dbReference>
<dbReference type="PROSITE" id="PS51712">
    <property type="entry name" value="G_ENGA"/>
    <property type="match status" value="1"/>
</dbReference>
<dbReference type="PANTHER" id="PTHR43834">
    <property type="entry name" value="GTPASE DER"/>
    <property type="match status" value="1"/>
</dbReference>
<dbReference type="GO" id="GO:0005525">
    <property type="term" value="F:GTP binding"/>
    <property type="evidence" value="ECO:0007669"/>
    <property type="project" value="InterPro"/>
</dbReference>
<accession>X0UJT0</accession>
<feature type="non-terminal residue" evidence="2">
    <location>
        <position position="168"/>
    </location>
</feature>
<dbReference type="NCBIfam" id="TIGR00231">
    <property type="entry name" value="small_GTP"/>
    <property type="match status" value="1"/>
</dbReference>
<dbReference type="EMBL" id="BARS01026402">
    <property type="protein sequence ID" value="GAG00613.1"/>
    <property type="molecule type" value="Genomic_DNA"/>
</dbReference>
<dbReference type="CDD" id="cd01894">
    <property type="entry name" value="EngA1"/>
    <property type="match status" value="1"/>
</dbReference>
<dbReference type="InterPro" id="IPR005225">
    <property type="entry name" value="Small_GTP-bd"/>
</dbReference>
<dbReference type="Gene3D" id="3.40.50.300">
    <property type="entry name" value="P-loop containing nucleotide triphosphate hydrolases"/>
    <property type="match status" value="1"/>
</dbReference>
<dbReference type="PANTHER" id="PTHR43834:SF6">
    <property type="entry name" value="GTPASE DER"/>
    <property type="match status" value="1"/>
</dbReference>
<comment type="caution">
    <text evidence="2">The sequence shown here is derived from an EMBL/GenBank/DDBJ whole genome shotgun (WGS) entry which is preliminary data.</text>
</comment>
<sequence>MLPIVAIVGRTNVGKSALFNRLVGEQTAVVEDVHGITRDRIYAEAELDTRRVMLVDTGGLAGAEHDELITQVKQQAVMALQEADVLILMVDGQEGLTSLDYEVVDVVRATGTPCVLVANKMEKLSADSGDFLSLGMGPPIDISAIHGRGLMEMVEAVEDVLPAPEEEG</sequence>
<evidence type="ECO:0000259" key="1">
    <source>
        <dbReference type="PROSITE" id="PS51712"/>
    </source>
</evidence>
<dbReference type="InterPro" id="IPR027417">
    <property type="entry name" value="P-loop_NTPase"/>
</dbReference>
<gene>
    <name evidence="2" type="ORF">S01H1_41611</name>
</gene>
<dbReference type="GO" id="GO:0043022">
    <property type="term" value="F:ribosome binding"/>
    <property type="evidence" value="ECO:0007669"/>
    <property type="project" value="TreeGrafter"/>
</dbReference>
<dbReference type="SUPFAM" id="SSF52540">
    <property type="entry name" value="P-loop containing nucleoside triphosphate hydrolases"/>
    <property type="match status" value="1"/>
</dbReference>
<dbReference type="InterPro" id="IPR006073">
    <property type="entry name" value="GTP-bd"/>
</dbReference>
<reference evidence="2" key="1">
    <citation type="journal article" date="2014" name="Front. Microbiol.">
        <title>High frequency of phylogenetically diverse reductive dehalogenase-homologous genes in deep subseafloor sedimentary metagenomes.</title>
        <authorList>
            <person name="Kawai M."/>
            <person name="Futagami T."/>
            <person name="Toyoda A."/>
            <person name="Takaki Y."/>
            <person name="Nishi S."/>
            <person name="Hori S."/>
            <person name="Arai W."/>
            <person name="Tsubouchi T."/>
            <person name="Morono Y."/>
            <person name="Uchiyama I."/>
            <person name="Ito T."/>
            <person name="Fujiyama A."/>
            <person name="Inagaki F."/>
            <person name="Takami H."/>
        </authorList>
    </citation>
    <scope>NUCLEOTIDE SEQUENCE</scope>
    <source>
        <strain evidence="2">Expedition CK06-06</strain>
    </source>
</reference>
<feature type="domain" description="EngA-type G" evidence="1">
    <location>
        <begin position="3"/>
        <end position="165"/>
    </location>
</feature>
<name>X0UJT0_9ZZZZ</name>
<organism evidence="2">
    <name type="scientific">marine sediment metagenome</name>
    <dbReference type="NCBI Taxonomy" id="412755"/>
    <lineage>
        <taxon>unclassified sequences</taxon>
        <taxon>metagenomes</taxon>
        <taxon>ecological metagenomes</taxon>
    </lineage>
</organism>
<dbReference type="Pfam" id="PF01926">
    <property type="entry name" value="MMR_HSR1"/>
    <property type="match status" value="1"/>
</dbReference>
<protein>
    <recommendedName>
        <fullName evidence="1">EngA-type G domain-containing protein</fullName>
    </recommendedName>
</protein>
<dbReference type="AlphaFoldDB" id="X0UJT0"/>
<proteinExistence type="predicted"/>
<dbReference type="InterPro" id="IPR031166">
    <property type="entry name" value="G_ENGA"/>
</dbReference>
<evidence type="ECO:0000313" key="2">
    <source>
        <dbReference type="EMBL" id="GAG00613.1"/>
    </source>
</evidence>